<sequence>MNRLALTIPILLLVAATNGVPIQAGSWSVRTDITDLQMPGAPPMLAKLFAKRPQTWKGCVSQADAAKGPPLGTFARAGCTVTQTLSAKGVFTSHAVCPQPDGGTGTTDVSGTYTPTTFDAVARSVQTGKHPMTMSLKLTGQRTGGC</sequence>
<dbReference type="EMBL" id="JAMLDY010000007">
    <property type="protein sequence ID" value="MCP3734656.1"/>
    <property type="molecule type" value="Genomic_DNA"/>
</dbReference>
<keyword evidence="2" id="KW-1185">Reference proteome</keyword>
<dbReference type="Proteomes" id="UP001139486">
    <property type="component" value="Unassembled WGS sequence"/>
</dbReference>
<accession>A0A9X2HNZ2</accession>
<dbReference type="AlphaFoldDB" id="A0A9X2HNZ2"/>
<evidence type="ECO:0000313" key="1">
    <source>
        <dbReference type="EMBL" id="MCP3734656.1"/>
    </source>
</evidence>
<dbReference type="InterPro" id="IPR022061">
    <property type="entry name" value="DUF3617"/>
</dbReference>
<evidence type="ECO:0000313" key="2">
    <source>
        <dbReference type="Proteomes" id="UP001139486"/>
    </source>
</evidence>
<protein>
    <submittedName>
        <fullName evidence="1">DUF3617 domain-containing protein</fullName>
    </submittedName>
</protein>
<proteinExistence type="predicted"/>
<comment type="caution">
    <text evidence="1">The sequence shown here is derived from an EMBL/GenBank/DDBJ whole genome shotgun (WGS) entry which is preliminary data.</text>
</comment>
<reference evidence="1" key="1">
    <citation type="submission" date="2022-05" db="EMBL/GenBank/DDBJ databases">
        <title>Sphingomonas sp. strain RP10 Genome sequencing and assembly.</title>
        <authorList>
            <person name="Kim I."/>
        </authorList>
    </citation>
    <scope>NUCLEOTIDE SEQUENCE</scope>
    <source>
        <strain evidence="1">RP10</strain>
    </source>
</reference>
<gene>
    <name evidence="1" type="ORF">M9979_07200</name>
</gene>
<organism evidence="1 2">
    <name type="scientific">Sphingomonas liriopis</name>
    <dbReference type="NCBI Taxonomy" id="2949094"/>
    <lineage>
        <taxon>Bacteria</taxon>
        <taxon>Pseudomonadati</taxon>
        <taxon>Pseudomonadota</taxon>
        <taxon>Alphaproteobacteria</taxon>
        <taxon>Sphingomonadales</taxon>
        <taxon>Sphingomonadaceae</taxon>
        <taxon>Sphingomonas</taxon>
    </lineage>
</organism>
<dbReference type="RefSeq" id="WP_254288658.1">
    <property type="nucleotide sequence ID" value="NZ_JAMLDY010000007.1"/>
</dbReference>
<dbReference type="Pfam" id="PF12276">
    <property type="entry name" value="DUF3617"/>
    <property type="match status" value="1"/>
</dbReference>
<name>A0A9X2HNZ2_9SPHN</name>